<feature type="domain" description="BPL/LPL catalytic" evidence="1">
    <location>
        <begin position="1"/>
        <end position="97"/>
    </location>
</feature>
<evidence type="ECO:0000313" key="3">
    <source>
        <dbReference type="WBParaSite" id="scaffold1749_cov212.g3551"/>
    </source>
</evidence>
<proteinExistence type="predicted"/>
<evidence type="ECO:0000259" key="1">
    <source>
        <dbReference type="PROSITE" id="PS51733"/>
    </source>
</evidence>
<evidence type="ECO:0000313" key="2">
    <source>
        <dbReference type="Proteomes" id="UP000887561"/>
    </source>
</evidence>
<dbReference type="PROSITE" id="PS51733">
    <property type="entry name" value="BPL_LPL_CATALYTIC"/>
    <property type="match status" value="1"/>
</dbReference>
<reference evidence="3" key="1">
    <citation type="submission" date="2022-11" db="UniProtKB">
        <authorList>
            <consortium name="WormBaseParasite"/>
        </authorList>
    </citation>
    <scope>IDENTIFICATION</scope>
</reference>
<dbReference type="AlphaFoldDB" id="A0A915LRE8"/>
<dbReference type="GO" id="GO:0033819">
    <property type="term" value="F:lipoyl(octanoyl) transferase activity"/>
    <property type="evidence" value="ECO:0007669"/>
    <property type="project" value="TreeGrafter"/>
</dbReference>
<dbReference type="Proteomes" id="UP000887561">
    <property type="component" value="Unplaced"/>
</dbReference>
<sequence length="97" mass="10949">MFEHNPPAYTVGIREGIYTEETERKVVGLGAEFHRVKRGEQVLIQMLKEKFKLENLGRTENAGVWINEQKKIGAIGIQVRNGITSHGLALNCETDLK</sequence>
<name>A0A915LRE8_MELJA</name>
<protein>
    <submittedName>
        <fullName evidence="3">BPL/LPL catalytic domain-containing protein</fullName>
    </submittedName>
</protein>
<keyword evidence="2" id="KW-1185">Reference proteome</keyword>
<dbReference type="InterPro" id="IPR004143">
    <property type="entry name" value="BPL_LPL_catalytic"/>
</dbReference>
<organism evidence="2 3">
    <name type="scientific">Meloidogyne javanica</name>
    <name type="common">Root-knot nematode worm</name>
    <dbReference type="NCBI Taxonomy" id="6303"/>
    <lineage>
        <taxon>Eukaryota</taxon>
        <taxon>Metazoa</taxon>
        <taxon>Ecdysozoa</taxon>
        <taxon>Nematoda</taxon>
        <taxon>Chromadorea</taxon>
        <taxon>Rhabditida</taxon>
        <taxon>Tylenchina</taxon>
        <taxon>Tylenchomorpha</taxon>
        <taxon>Tylenchoidea</taxon>
        <taxon>Meloidogynidae</taxon>
        <taxon>Meloidogyninae</taxon>
        <taxon>Meloidogyne</taxon>
        <taxon>Meloidogyne incognita group</taxon>
    </lineage>
</organism>
<dbReference type="Pfam" id="PF21948">
    <property type="entry name" value="LplA-B_cat"/>
    <property type="match status" value="1"/>
</dbReference>
<accession>A0A915LRE8</accession>
<dbReference type="Gene3D" id="3.30.930.10">
    <property type="entry name" value="Bira Bifunctional Protein, Domain 2"/>
    <property type="match status" value="1"/>
</dbReference>
<dbReference type="PANTHER" id="PTHR10993">
    <property type="entry name" value="OCTANOYLTRANSFERASE"/>
    <property type="match status" value="1"/>
</dbReference>
<dbReference type="PANTHER" id="PTHR10993:SF7">
    <property type="entry name" value="LIPOYLTRANSFERASE 2, MITOCHONDRIAL-RELATED"/>
    <property type="match status" value="1"/>
</dbReference>
<dbReference type="GO" id="GO:0009249">
    <property type="term" value="P:protein lipoylation"/>
    <property type="evidence" value="ECO:0007669"/>
    <property type="project" value="TreeGrafter"/>
</dbReference>
<dbReference type="WBParaSite" id="scaffold1749_cov212.g3551">
    <property type="protein sequence ID" value="scaffold1749_cov212.g3551"/>
    <property type="gene ID" value="scaffold1749_cov212.g3551"/>
</dbReference>
<dbReference type="SUPFAM" id="SSF55681">
    <property type="entry name" value="Class II aaRS and biotin synthetases"/>
    <property type="match status" value="1"/>
</dbReference>
<dbReference type="InterPro" id="IPR045864">
    <property type="entry name" value="aa-tRNA-synth_II/BPL/LPL"/>
</dbReference>